<evidence type="ECO:0000259" key="1">
    <source>
        <dbReference type="Pfam" id="PF02272"/>
    </source>
</evidence>
<reference evidence="2 3" key="1">
    <citation type="submission" date="2016-10" db="EMBL/GenBank/DDBJ databases">
        <authorList>
            <person name="Cai Z."/>
        </authorList>
    </citation>
    <scope>NUCLEOTIDE SEQUENCE [LARGE SCALE GENOMIC DNA]</scope>
</reference>
<protein>
    <recommendedName>
        <fullName evidence="1">DHHA1 domain-containing protein</fullName>
    </recommendedName>
</protein>
<dbReference type="InterPro" id="IPR038763">
    <property type="entry name" value="DHH_sf"/>
</dbReference>
<name>A0A383W940_TETOB</name>
<dbReference type="AlphaFoldDB" id="A0A383W940"/>
<accession>A0A383W940</accession>
<dbReference type="InterPro" id="IPR003156">
    <property type="entry name" value="DHHA1_dom"/>
</dbReference>
<dbReference type="SUPFAM" id="SSF64182">
    <property type="entry name" value="DHH phosphoesterases"/>
    <property type="match status" value="1"/>
</dbReference>
<feature type="domain" description="DHHA1" evidence="1">
    <location>
        <begin position="279"/>
        <end position="321"/>
    </location>
</feature>
<dbReference type="Pfam" id="PF02272">
    <property type="entry name" value="DHHA1"/>
    <property type="match status" value="1"/>
</dbReference>
<keyword evidence="3" id="KW-1185">Reference proteome</keyword>
<gene>
    <name evidence="2" type="ORF">BQ4739_LOCUS13886</name>
</gene>
<sequence>MADPLLQTIAADNPPVVFYHYPCADGIFAALAATLYFRSRGVQPRCVPHEVYRSVQLAELQLQPQSVAFLLDYSGPDGFPQQLAQQLRAVVVLDHHKTAAAQLADTASHPPNLHVHMDMGRSGATIARDFFAPPGISEQLQHIFSMVEDADLWRWALPGSRAFHAGLSARKLEFNCIANPGIWEELLALDPQQVIAEGEVVIQHQEQLIAEALQGAQQHQLGGAQGASRGWGSCLGCRVAGELTKYRSQLGNRLAQRSAELGMSPVGLVAYHEAGMPNKDTHIKVSLRSTDGFDTSAVSEAFGGGGHAAASSCIITLEELQAWRGMAR</sequence>
<dbReference type="EMBL" id="FNXT01001194">
    <property type="protein sequence ID" value="SZX73629.1"/>
    <property type="molecule type" value="Genomic_DNA"/>
</dbReference>
<dbReference type="Gene3D" id="3.10.310.30">
    <property type="match status" value="1"/>
</dbReference>
<dbReference type="Proteomes" id="UP000256970">
    <property type="component" value="Unassembled WGS sequence"/>
</dbReference>
<dbReference type="GO" id="GO:0003676">
    <property type="term" value="F:nucleic acid binding"/>
    <property type="evidence" value="ECO:0007669"/>
    <property type="project" value="InterPro"/>
</dbReference>
<dbReference type="PANTHER" id="PTHR46922:SF4">
    <property type="entry name" value="DHHA1 DOMAIN PROTEIN"/>
    <property type="match status" value="1"/>
</dbReference>
<proteinExistence type="predicted"/>
<evidence type="ECO:0000313" key="2">
    <source>
        <dbReference type="EMBL" id="SZX73629.1"/>
    </source>
</evidence>
<dbReference type="PANTHER" id="PTHR46922">
    <property type="entry name" value="DHHA1 DOMAIN PROTEIN"/>
    <property type="match status" value="1"/>
</dbReference>
<organism evidence="2 3">
    <name type="scientific">Tetradesmus obliquus</name>
    <name type="common">Green alga</name>
    <name type="synonym">Acutodesmus obliquus</name>
    <dbReference type="NCBI Taxonomy" id="3088"/>
    <lineage>
        <taxon>Eukaryota</taxon>
        <taxon>Viridiplantae</taxon>
        <taxon>Chlorophyta</taxon>
        <taxon>core chlorophytes</taxon>
        <taxon>Chlorophyceae</taxon>
        <taxon>CS clade</taxon>
        <taxon>Sphaeropleales</taxon>
        <taxon>Scenedesmaceae</taxon>
        <taxon>Tetradesmus</taxon>
    </lineage>
</organism>
<evidence type="ECO:0000313" key="3">
    <source>
        <dbReference type="Proteomes" id="UP000256970"/>
    </source>
</evidence>